<evidence type="ECO:0000259" key="4">
    <source>
        <dbReference type="PROSITE" id="PS50043"/>
    </source>
</evidence>
<dbReference type="SUPFAM" id="SSF46894">
    <property type="entry name" value="C-terminal effector domain of the bipartite response regulators"/>
    <property type="match status" value="1"/>
</dbReference>
<dbReference type="PROSITE" id="PS50043">
    <property type="entry name" value="HTH_LUXR_2"/>
    <property type="match status" value="1"/>
</dbReference>
<sequence length="836" mass="87663">MVPRSRCEEALAAAVAAHRLTLVSAPAGFGKTTLLAQWAATARGPVAWVSLDPLDDEPGRLAGVLGDALAGLTPGAAPDDDAAGDRALTSVARRVDAVVAALERLPADAVVVLDDVHLLSARTAREVLGPVLRYAGPRFVLAGRYDAALPVNRMRMAGEVGELRERSLAFTADEVVDVVRALGGPADPAAVRALWEVTRGWPVAVRLALAADVLASSGEPLAHLRDRDVPITGYLVEEVIGSLPDDVADFLLRASVTDQVDPELAEALVPGGARLLDECAARGLFLTEVGNGADGPVYRWHALVAAHARAVLTRRDPMAARLAHRVVAAHLGPRDPAAAIRHALDGHAPDLAAQVLGERWPDLVVRGDVGQVRGLRAALPPRYRRDPDVLLALAAAHASDAEGAGDAEGRPARAGELVRTFLGPGRLPLEQSVRVGRALLDEVADDATRGLGLYLVGRAELQRYGPDPEALAHLAEGGALAAERGWVALELGCRAEEALAAALRGELADAVDRARAVLAAAALHDWQGASIVATAHLACGFAAYWRDELCAAAGHLRATIEAADRTRPEVAVHAAGILALVCLAQGDAPGLARAREITDAPWRDGAAAPEYLTAFRAFLTAVQLGVEDRPREALALVDEASPAFADPLALGWQSDLRLRTGDIDGAERALRAAERAADDATAALGSAPHQLRVANLAAAAALRADEDAAAAHVALEGALAAAAPHGLVRPLRDRAAALHPLLSAHLEWGSAHEPLVTRLLVAEHEAPTPRASAWDLTPRERDVLACLRSSLTSEEIAGSLFLSVNTVKTHMRAIYRKLGVDGRRAAVRTAVQRGLL</sequence>
<dbReference type="InterPro" id="IPR016032">
    <property type="entry name" value="Sig_transdc_resp-reg_C-effctor"/>
</dbReference>
<dbReference type="Proteomes" id="UP000642125">
    <property type="component" value="Unassembled WGS sequence"/>
</dbReference>
<dbReference type="EMBL" id="BONO01000029">
    <property type="protein sequence ID" value="GIG37834.1"/>
    <property type="molecule type" value="Genomic_DNA"/>
</dbReference>
<dbReference type="Pfam" id="PF00196">
    <property type="entry name" value="GerE"/>
    <property type="match status" value="1"/>
</dbReference>
<dbReference type="PANTHER" id="PTHR44688">
    <property type="entry name" value="DNA-BINDING TRANSCRIPTIONAL ACTIVATOR DEVR_DOSR"/>
    <property type="match status" value="1"/>
</dbReference>
<keyword evidence="3" id="KW-0804">Transcription</keyword>
<dbReference type="InterPro" id="IPR059106">
    <property type="entry name" value="WHD_MalT"/>
</dbReference>
<protein>
    <submittedName>
        <fullName evidence="5">Helix-turn-helix transcriptional regulator</fullName>
    </submittedName>
</protein>
<dbReference type="Gene3D" id="1.10.10.10">
    <property type="entry name" value="Winged helix-like DNA-binding domain superfamily/Winged helix DNA-binding domain"/>
    <property type="match status" value="1"/>
</dbReference>
<dbReference type="PRINTS" id="PR00038">
    <property type="entry name" value="HTHLUXR"/>
</dbReference>
<keyword evidence="1" id="KW-0805">Transcription regulation</keyword>
<dbReference type="InterPro" id="IPR003593">
    <property type="entry name" value="AAA+_ATPase"/>
</dbReference>
<evidence type="ECO:0000313" key="5">
    <source>
        <dbReference type="EMBL" id="GIG37834.1"/>
    </source>
</evidence>
<dbReference type="Pfam" id="PF25873">
    <property type="entry name" value="WHD_MalT"/>
    <property type="match status" value="1"/>
</dbReference>
<dbReference type="InterPro" id="IPR036388">
    <property type="entry name" value="WH-like_DNA-bd_sf"/>
</dbReference>
<evidence type="ECO:0000256" key="3">
    <source>
        <dbReference type="ARBA" id="ARBA00023163"/>
    </source>
</evidence>
<dbReference type="SMART" id="SM00421">
    <property type="entry name" value="HTH_LUXR"/>
    <property type="match status" value="1"/>
</dbReference>
<gene>
    <name evidence="5" type="primary">malT</name>
    <name evidence="5" type="ORF">Cpa01nite_32150</name>
</gene>
<dbReference type="GO" id="GO:0003677">
    <property type="term" value="F:DNA binding"/>
    <property type="evidence" value="ECO:0007669"/>
    <property type="project" value="UniProtKB-KW"/>
</dbReference>
<evidence type="ECO:0000256" key="1">
    <source>
        <dbReference type="ARBA" id="ARBA00023015"/>
    </source>
</evidence>
<evidence type="ECO:0000256" key="2">
    <source>
        <dbReference type="ARBA" id="ARBA00023125"/>
    </source>
</evidence>
<dbReference type="InterPro" id="IPR000792">
    <property type="entry name" value="Tscrpt_reg_LuxR_C"/>
</dbReference>
<accession>A0A919PFB2</accession>
<reference evidence="5" key="1">
    <citation type="submission" date="2021-01" db="EMBL/GenBank/DDBJ databases">
        <title>Whole genome shotgun sequence of Cellulomonas pakistanensis NBRC 110800.</title>
        <authorList>
            <person name="Komaki H."/>
            <person name="Tamura T."/>
        </authorList>
    </citation>
    <scope>NUCLEOTIDE SEQUENCE</scope>
    <source>
        <strain evidence="5">NBRC 110800</strain>
    </source>
</reference>
<dbReference type="AlphaFoldDB" id="A0A919PFB2"/>
<name>A0A919PFB2_9CELL</name>
<dbReference type="SUPFAM" id="SSF52540">
    <property type="entry name" value="P-loop containing nucleoside triphosphate hydrolases"/>
    <property type="match status" value="1"/>
</dbReference>
<keyword evidence="2" id="KW-0238">DNA-binding</keyword>
<evidence type="ECO:0000313" key="6">
    <source>
        <dbReference type="Proteomes" id="UP000642125"/>
    </source>
</evidence>
<proteinExistence type="predicted"/>
<dbReference type="PANTHER" id="PTHR44688:SF16">
    <property type="entry name" value="DNA-BINDING TRANSCRIPTIONAL ACTIVATOR DEVR_DOSR"/>
    <property type="match status" value="1"/>
</dbReference>
<dbReference type="SMART" id="SM00382">
    <property type="entry name" value="AAA"/>
    <property type="match status" value="1"/>
</dbReference>
<dbReference type="GO" id="GO:0006355">
    <property type="term" value="P:regulation of DNA-templated transcription"/>
    <property type="evidence" value="ECO:0007669"/>
    <property type="project" value="InterPro"/>
</dbReference>
<organism evidence="5 6">
    <name type="scientific">Cellulomonas pakistanensis</name>
    <dbReference type="NCBI Taxonomy" id="992287"/>
    <lineage>
        <taxon>Bacteria</taxon>
        <taxon>Bacillati</taxon>
        <taxon>Actinomycetota</taxon>
        <taxon>Actinomycetes</taxon>
        <taxon>Micrococcales</taxon>
        <taxon>Cellulomonadaceae</taxon>
        <taxon>Cellulomonas</taxon>
    </lineage>
</organism>
<keyword evidence="6" id="KW-1185">Reference proteome</keyword>
<dbReference type="InterPro" id="IPR027417">
    <property type="entry name" value="P-loop_NTPase"/>
</dbReference>
<feature type="domain" description="HTH luxR-type" evidence="4">
    <location>
        <begin position="769"/>
        <end position="834"/>
    </location>
</feature>
<dbReference type="CDD" id="cd06170">
    <property type="entry name" value="LuxR_C_like"/>
    <property type="match status" value="1"/>
</dbReference>
<comment type="caution">
    <text evidence="5">The sequence shown here is derived from an EMBL/GenBank/DDBJ whole genome shotgun (WGS) entry which is preliminary data.</text>
</comment>
<dbReference type="Gene3D" id="3.40.50.300">
    <property type="entry name" value="P-loop containing nucleotide triphosphate hydrolases"/>
    <property type="match status" value="1"/>
</dbReference>